<gene>
    <name evidence="11" type="ORF">ACFO5Q_16945</name>
</gene>
<evidence type="ECO:0000256" key="5">
    <source>
        <dbReference type="ARBA" id="ARBA00022723"/>
    </source>
</evidence>
<sequence length="164" mass="18361">MSKSAFNSYLKLSAAVVLGAILLYLLWSAEQTNKFVVKLQPNNPQIIEIGKRIYEEQCAACHGANLEGEPNWKQRKPNGRMPAPPHDASGHTWHHPEQTLFAVTKFGPAAMAGTGTYKSDMPAYEDTLTDEEIVAVLSFIKNRWPAGIRQRHDEMERRIAESGQ</sequence>
<dbReference type="EMBL" id="JBHSCR010000031">
    <property type="protein sequence ID" value="MFC4349542.1"/>
    <property type="molecule type" value="Genomic_DNA"/>
</dbReference>
<evidence type="ECO:0000256" key="6">
    <source>
        <dbReference type="ARBA" id="ARBA00022982"/>
    </source>
</evidence>
<dbReference type="PANTHER" id="PTHR35008">
    <property type="entry name" value="BLL4482 PROTEIN-RELATED"/>
    <property type="match status" value="1"/>
</dbReference>
<keyword evidence="2" id="KW-0813">Transport</keyword>
<dbReference type="SUPFAM" id="SSF46626">
    <property type="entry name" value="Cytochrome c"/>
    <property type="match status" value="1"/>
</dbReference>
<dbReference type="RefSeq" id="WP_197421136.1">
    <property type="nucleotide sequence ID" value="NZ_JBHSCR010000031.1"/>
</dbReference>
<evidence type="ECO:0000256" key="9">
    <source>
        <dbReference type="SAM" id="MobiDB-lite"/>
    </source>
</evidence>
<comment type="cofactor">
    <cofactor evidence="1">
        <name>heme c</name>
        <dbReference type="ChEBI" id="CHEBI:61717"/>
    </cofactor>
</comment>
<keyword evidence="4" id="KW-0679">Respiratory chain</keyword>
<dbReference type="PANTHER" id="PTHR35008:SF4">
    <property type="entry name" value="BLL4482 PROTEIN"/>
    <property type="match status" value="1"/>
</dbReference>
<keyword evidence="5 8" id="KW-0479">Metal-binding</keyword>
<protein>
    <submittedName>
        <fullName evidence="11">C-type cytochrome</fullName>
    </submittedName>
</protein>
<keyword evidence="6" id="KW-0249">Electron transport</keyword>
<keyword evidence="7 8" id="KW-0408">Iron</keyword>
<dbReference type="Gene3D" id="1.10.760.10">
    <property type="entry name" value="Cytochrome c-like domain"/>
    <property type="match status" value="1"/>
</dbReference>
<feature type="domain" description="Cytochrome c" evidence="10">
    <location>
        <begin position="45"/>
        <end position="144"/>
    </location>
</feature>
<keyword evidence="3 8" id="KW-0349">Heme</keyword>
<evidence type="ECO:0000256" key="1">
    <source>
        <dbReference type="ARBA" id="ARBA00001926"/>
    </source>
</evidence>
<comment type="caution">
    <text evidence="11">The sequence shown here is derived from an EMBL/GenBank/DDBJ whole genome shotgun (WGS) entry which is preliminary data.</text>
</comment>
<evidence type="ECO:0000256" key="8">
    <source>
        <dbReference type="PROSITE-ProRule" id="PRU00433"/>
    </source>
</evidence>
<evidence type="ECO:0000256" key="3">
    <source>
        <dbReference type="ARBA" id="ARBA00022617"/>
    </source>
</evidence>
<evidence type="ECO:0000259" key="10">
    <source>
        <dbReference type="PROSITE" id="PS51007"/>
    </source>
</evidence>
<evidence type="ECO:0000256" key="2">
    <source>
        <dbReference type="ARBA" id="ARBA00022448"/>
    </source>
</evidence>
<dbReference type="InterPro" id="IPR036909">
    <property type="entry name" value="Cyt_c-like_dom_sf"/>
</dbReference>
<dbReference type="PRINTS" id="PR00605">
    <property type="entry name" value="CYTCHROMECIC"/>
</dbReference>
<dbReference type="InterPro" id="IPR009056">
    <property type="entry name" value="Cyt_c-like_dom"/>
</dbReference>
<dbReference type="InterPro" id="IPR051459">
    <property type="entry name" value="Cytochrome_c-type_DH"/>
</dbReference>
<organism evidence="11 12">
    <name type="scientific">Kordiimonas lipolytica</name>
    <dbReference type="NCBI Taxonomy" id="1662421"/>
    <lineage>
        <taxon>Bacteria</taxon>
        <taxon>Pseudomonadati</taxon>
        <taxon>Pseudomonadota</taxon>
        <taxon>Alphaproteobacteria</taxon>
        <taxon>Kordiimonadales</taxon>
        <taxon>Kordiimonadaceae</taxon>
        <taxon>Kordiimonas</taxon>
    </lineage>
</organism>
<dbReference type="Pfam" id="PF00034">
    <property type="entry name" value="Cytochrom_C"/>
    <property type="match status" value="1"/>
</dbReference>
<feature type="region of interest" description="Disordered" evidence="9">
    <location>
        <begin position="69"/>
        <end position="91"/>
    </location>
</feature>
<dbReference type="Proteomes" id="UP001595776">
    <property type="component" value="Unassembled WGS sequence"/>
</dbReference>
<dbReference type="InterPro" id="IPR008168">
    <property type="entry name" value="Cyt_C_IC"/>
</dbReference>
<evidence type="ECO:0000256" key="4">
    <source>
        <dbReference type="ARBA" id="ARBA00022660"/>
    </source>
</evidence>
<accession>A0ABV8UFP8</accession>
<evidence type="ECO:0000313" key="12">
    <source>
        <dbReference type="Proteomes" id="UP001595776"/>
    </source>
</evidence>
<reference evidence="12" key="1">
    <citation type="journal article" date="2019" name="Int. J. Syst. Evol. Microbiol.">
        <title>The Global Catalogue of Microorganisms (GCM) 10K type strain sequencing project: providing services to taxonomists for standard genome sequencing and annotation.</title>
        <authorList>
            <consortium name="The Broad Institute Genomics Platform"/>
            <consortium name="The Broad Institute Genome Sequencing Center for Infectious Disease"/>
            <person name="Wu L."/>
            <person name="Ma J."/>
        </authorList>
    </citation>
    <scope>NUCLEOTIDE SEQUENCE [LARGE SCALE GENOMIC DNA]</scope>
    <source>
        <strain evidence="12">CGMCC 1.15304</strain>
    </source>
</reference>
<keyword evidence="12" id="KW-1185">Reference proteome</keyword>
<dbReference type="PROSITE" id="PS51007">
    <property type="entry name" value="CYTC"/>
    <property type="match status" value="1"/>
</dbReference>
<name>A0ABV8UFP8_9PROT</name>
<proteinExistence type="predicted"/>
<evidence type="ECO:0000256" key="7">
    <source>
        <dbReference type="ARBA" id="ARBA00023004"/>
    </source>
</evidence>
<evidence type="ECO:0000313" key="11">
    <source>
        <dbReference type="EMBL" id="MFC4349542.1"/>
    </source>
</evidence>